<accession>A0ABM9HEV5</accession>
<evidence type="ECO:0000313" key="1">
    <source>
        <dbReference type="EMBL" id="CAI2718579.1"/>
    </source>
</evidence>
<name>A0ABM9HEV5_9BACT</name>
<dbReference type="EMBL" id="OX336137">
    <property type="protein sequence ID" value="CAI2718579.1"/>
    <property type="molecule type" value="Genomic_DNA"/>
</dbReference>
<reference evidence="1 2" key="1">
    <citation type="submission" date="2022-09" db="EMBL/GenBank/DDBJ databases">
        <authorList>
            <person name="Kop L."/>
        </authorList>
    </citation>
    <scope>NUCLEOTIDE SEQUENCE [LARGE SCALE GENOMIC DNA]</scope>
    <source>
        <strain evidence="1 2">347</strain>
    </source>
</reference>
<organism evidence="1 2">
    <name type="scientific">Nitrospina watsonii</name>
    <dbReference type="NCBI Taxonomy" id="1323948"/>
    <lineage>
        <taxon>Bacteria</taxon>
        <taxon>Pseudomonadati</taxon>
        <taxon>Nitrospinota/Tectimicrobiota group</taxon>
        <taxon>Nitrospinota</taxon>
        <taxon>Nitrospinia</taxon>
        <taxon>Nitrospinales</taxon>
        <taxon>Nitrospinaceae</taxon>
        <taxon>Nitrospina</taxon>
    </lineage>
</organism>
<proteinExistence type="predicted"/>
<dbReference type="Proteomes" id="UP001157733">
    <property type="component" value="Chromosome"/>
</dbReference>
<keyword evidence="2" id="KW-1185">Reference proteome</keyword>
<gene>
    <name evidence="1" type="ORF">NSPWAT_1720</name>
</gene>
<protein>
    <submittedName>
        <fullName evidence="1">Uncharacterized protein</fullName>
    </submittedName>
</protein>
<evidence type="ECO:0000313" key="2">
    <source>
        <dbReference type="Proteomes" id="UP001157733"/>
    </source>
</evidence>
<sequence>MWMRKEIFCRAHSHIRIRSGHLKGLHKKSLSGWKGKQVMSPSPLRSRRVCEAYSDRLSGFRIVLLPAPSRSLEQWQDAGVVPGYSGGTATDLHRLSYF</sequence>